<name>A0A9D1UBM0_9FIRM</name>
<dbReference type="InterPro" id="IPR013486">
    <property type="entry name" value="SpoIID/LytB"/>
</dbReference>
<protein>
    <submittedName>
        <fullName evidence="2">SpoIID/LytB domain-containing protein</fullName>
    </submittedName>
</protein>
<feature type="domain" description="Sporulation stage II protein D amidase enhancer LytB N-terminal" evidence="1">
    <location>
        <begin position="1"/>
        <end position="92"/>
    </location>
</feature>
<dbReference type="Pfam" id="PF08486">
    <property type="entry name" value="SpoIID"/>
    <property type="match status" value="1"/>
</dbReference>
<accession>A0A9D1UBM0</accession>
<organism evidence="2 3">
    <name type="scientific">Candidatus Acetatifactor stercoripullorum</name>
    <dbReference type="NCBI Taxonomy" id="2838414"/>
    <lineage>
        <taxon>Bacteria</taxon>
        <taxon>Bacillati</taxon>
        <taxon>Bacillota</taxon>
        <taxon>Clostridia</taxon>
        <taxon>Lachnospirales</taxon>
        <taxon>Lachnospiraceae</taxon>
        <taxon>Acetatifactor</taxon>
    </lineage>
</organism>
<evidence type="ECO:0000313" key="3">
    <source>
        <dbReference type="Proteomes" id="UP000824265"/>
    </source>
</evidence>
<sequence length="255" mass="29053">MTMEEYLCGYLPLVIPVQYEQECLRAQAVLLRTQVIGAFARQVAEGKQEFILEADTYLSHEQLEEMWGENNTEYQEKIRQAVSSTRGIYLTFEGLPIEACFFRVSAGRTRSAGTFLGQGYEYLAAVDCPKDYLSQDYLTQEKYSRTKLEKLLGGTIAQLSYDDSGYVEWVTIVSSDSGESREYTGEWLRKKLKLSSAHITMEEQQDKVFFQVKGAGHGFGMSQFAANEMAAQGADYQTILSYFFQNITFDKYLQP</sequence>
<reference evidence="2" key="2">
    <citation type="submission" date="2021-04" db="EMBL/GenBank/DDBJ databases">
        <authorList>
            <person name="Gilroy R."/>
        </authorList>
    </citation>
    <scope>NUCLEOTIDE SEQUENCE</scope>
    <source>
        <strain evidence="2">CHK195-6426</strain>
    </source>
</reference>
<dbReference type="EMBL" id="DXGH01000023">
    <property type="protein sequence ID" value="HIW80671.1"/>
    <property type="molecule type" value="Genomic_DNA"/>
</dbReference>
<dbReference type="InterPro" id="IPR013693">
    <property type="entry name" value="SpoIID/LytB_N"/>
</dbReference>
<dbReference type="Proteomes" id="UP000824265">
    <property type="component" value="Unassembled WGS sequence"/>
</dbReference>
<reference evidence="2" key="1">
    <citation type="journal article" date="2021" name="PeerJ">
        <title>Extensive microbial diversity within the chicken gut microbiome revealed by metagenomics and culture.</title>
        <authorList>
            <person name="Gilroy R."/>
            <person name="Ravi A."/>
            <person name="Getino M."/>
            <person name="Pursley I."/>
            <person name="Horton D.L."/>
            <person name="Alikhan N.F."/>
            <person name="Baker D."/>
            <person name="Gharbi K."/>
            <person name="Hall N."/>
            <person name="Watson M."/>
            <person name="Adriaenssens E.M."/>
            <person name="Foster-Nyarko E."/>
            <person name="Jarju S."/>
            <person name="Secka A."/>
            <person name="Antonio M."/>
            <person name="Oren A."/>
            <person name="Chaudhuri R.R."/>
            <person name="La Ragione R."/>
            <person name="Hildebrand F."/>
            <person name="Pallen M.J."/>
        </authorList>
    </citation>
    <scope>NUCLEOTIDE SEQUENCE</scope>
    <source>
        <strain evidence="2">CHK195-6426</strain>
    </source>
</reference>
<dbReference type="GO" id="GO:0030435">
    <property type="term" value="P:sporulation resulting in formation of a cellular spore"/>
    <property type="evidence" value="ECO:0007669"/>
    <property type="project" value="InterPro"/>
</dbReference>
<proteinExistence type="predicted"/>
<gene>
    <name evidence="2" type="ORF">H9742_03945</name>
</gene>
<comment type="caution">
    <text evidence="2">The sequence shown here is derived from an EMBL/GenBank/DDBJ whole genome shotgun (WGS) entry which is preliminary data.</text>
</comment>
<evidence type="ECO:0000259" key="1">
    <source>
        <dbReference type="Pfam" id="PF08486"/>
    </source>
</evidence>
<evidence type="ECO:0000313" key="2">
    <source>
        <dbReference type="EMBL" id="HIW80671.1"/>
    </source>
</evidence>
<dbReference type="NCBIfam" id="TIGR02669">
    <property type="entry name" value="SpoIID_LytB"/>
    <property type="match status" value="1"/>
</dbReference>
<dbReference type="AlphaFoldDB" id="A0A9D1UBM0"/>